<organism evidence="2 3">
    <name type="scientific">Oryzomicrobium terrae</name>
    <dbReference type="NCBI Taxonomy" id="1735038"/>
    <lineage>
        <taxon>Bacteria</taxon>
        <taxon>Pseudomonadati</taxon>
        <taxon>Pseudomonadota</taxon>
        <taxon>Betaproteobacteria</taxon>
        <taxon>Rhodocyclales</taxon>
        <taxon>Rhodocyclaceae</taxon>
        <taxon>Oryzomicrobium</taxon>
    </lineage>
</organism>
<dbReference type="SUPFAM" id="SSF54637">
    <property type="entry name" value="Thioesterase/thiol ester dehydrase-isomerase"/>
    <property type="match status" value="1"/>
</dbReference>
<dbReference type="EMBL" id="CP022579">
    <property type="protein sequence ID" value="QEL66126.1"/>
    <property type="molecule type" value="Genomic_DNA"/>
</dbReference>
<evidence type="ECO:0000313" key="3">
    <source>
        <dbReference type="Proteomes" id="UP000323671"/>
    </source>
</evidence>
<proteinExistence type="predicted"/>
<gene>
    <name evidence="2" type="ORF">OTERR_26500</name>
</gene>
<evidence type="ECO:0000313" key="2">
    <source>
        <dbReference type="EMBL" id="QEL66126.1"/>
    </source>
</evidence>
<dbReference type="AlphaFoldDB" id="A0A5C1EB91"/>
<dbReference type="Proteomes" id="UP000323671">
    <property type="component" value="Chromosome"/>
</dbReference>
<feature type="region of interest" description="Disordered" evidence="1">
    <location>
        <begin position="172"/>
        <end position="206"/>
    </location>
</feature>
<dbReference type="InterPro" id="IPR027961">
    <property type="entry name" value="DUF4442"/>
</dbReference>
<accession>A0A5C1EB91</accession>
<keyword evidence="3" id="KW-1185">Reference proteome</keyword>
<dbReference type="Pfam" id="PF14539">
    <property type="entry name" value="DUF4442"/>
    <property type="match status" value="1"/>
</dbReference>
<protein>
    <recommendedName>
        <fullName evidence="4">DUF4442 domain-containing protein</fullName>
    </recommendedName>
</protein>
<dbReference type="InterPro" id="IPR029069">
    <property type="entry name" value="HotDog_dom_sf"/>
</dbReference>
<dbReference type="Gene3D" id="3.10.129.10">
    <property type="entry name" value="Hotdog Thioesterase"/>
    <property type="match status" value="1"/>
</dbReference>
<evidence type="ECO:0008006" key="4">
    <source>
        <dbReference type="Google" id="ProtNLM"/>
    </source>
</evidence>
<reference evidence="2 3" key="1">
    <citation type="submission" date="2017-07" db="EMBL/GenBank/DDBJ databases">
        <title>Complete genome sequence of Oryzomicrobium terrae TPP412.</title>
        <authorList>
            <person name="Chiu L.-W."/>
            <person name="Lo K.-J."/>
            <person name="Tsai Y.-M."/>
            <person name="Lin S.-S."/>
            <person name="Kuo C.-H."/>
            <person name="Liu C.-T."/>
        </authorList>
    </citation>
    <scope>NUCLEOTIDE SEQUENCE [LARGE SCALE GENOMIC DNA]</scope>
    <source>
        <strain evidence="2 3">TPP412</strain>
    </source>
</reference>
<dbReference type="RefSeq" id="WP_149426091.1">
    <property type="nucleotide sequence ID" value="NZ_CP022579.1"/>
</dbReference>
<evidence type="ECO:0000256" key="1">
    <source>
        <dbReference type="SAM" id="MobiDB-lite"/>
    </source>
</evidence>
<dbReference type="KEGG" id="otr:OTERR_26500"/>
<sequence>MRPKLIDRVPAAWRATLLKWGFNLYPSYRATGGRVVHVSRDLDRIKVVLPYSWKTRNPAGALFGGSLYAFTDPMFAMLLALQLGNDVIVWDKAGSIRYKRPGRSHLFADFYIPVERVEAIRREVLDKGECTPTFCVELKDRHGVAHVELEKTVYVATKTFYKAKLAARAEAEDGTGDASLPPPEVLVQLERPAAGPAPGATRQHAA</sequence>
<name>A0A5C1EB91_9RHOO</name>